<evidence type="ECO:0000256" key="3">
    <source>
        <dbReference type="ARBA" id="ARBA00022695"/>
    </source>
</evidence>
<evidence type="ECO:0000256" key="5">
    <source>
        <dbReference type="SAM" id="MobiDB-lite"/>
    </source>
</evidence>
<keyword evidence="3" id="KW-0548">Nucleotidyltransferase</keyword>
<proteinExistence type="predicted"/>
<dbReference type="PROSITE" id="PS50127">
    <property type="entry name" value="UBC_2"/>
    <property type="match status" value="1"/>
</dbReference>
<feature type="region of interest" description="Disordered" evidence="5">
    <location>
        <begin position="881"/>
        <end position="907"/>
    </location>
</feature>
<reference evidence="7" key="2">
    <citation type="submission" date="2023-06" db="EMBL/GenBank/DDBJ databases">
        <authorList>
            <consortium name="Lawrence Berkeley National Laboratory"/>
            <person name="Haridas S."/>
            <person name="Hensen N."/>
            <person name="Bonometti L."/>
            <person name="Westerberg I."/>
            <person name="Brannstrom I.O."/>
            <person name="Guillou S."/>
            <person name="Cros-Aarteil S."/>
            <person name="Calhoun S."/>
            <person name="Kuo A."/>
            <person name="Mondo S."/>
            <person name="Pangilinan J."/>
            <person name="Riley R."/>
            <person name="Labutti K."/>
            <person name="Andreopoulos B."/>
            <person name="Lipzen A."/>
            <person name="Chen C."/>
            <person name="Yanf M."/>
            <person name="Daum C."/>
            <person name="Ng V."/>
            <person name="Clum A."/>
            <person name="Steindorff A."/>
            <person name="Ohm R."/>
            <person name="Martin F."/>
            <person name="Silar P."/>
            <person name="Natvig D."/>
            <person name="Lalanne C."/>
            <person name="Gautier V."/>
            <person name="Ament-Velasquez S.L."/>
            <person name="Kruys A."/>
            <person name="Hutchinson M.I."/>
            <person name="Powell A.J."/>
            <person name="Barry K."/>
            <person name="Miller A.N."/>
            <person name="Grigoriev I.V."/>
            <person name="Debuchy R."/>
            <person name="Gladieux P."/>
            <person name="Thoren M.H."/>
            <person name="Johannesson H."/>
        </authorList>
    </citation>
    <scope>NUCLEOTIDE SEQUENCE</scope>
    <source>
        <strain evidence="7">CBS 314.62</strain>
    </source>
</reference>
<dbReference type="InterPro" id="IPR051838">
    <property type="entry name" value="ARTD_PARP"/>
</dbReference>
<dbReference type="CDD" id="cd23802">
    <property type="entry name" value="UBCc_UBE2Q"/>
    <property type="match status" value="1"/>
</dbReference>
<evidence type="ECO:0000256" key="1">
    <source>
        <dbReference type="ARBA" id="ARBA00022676"/>
    </source>
</evidence>
<dbReference type="GO" id="GO:0016779">
    <property type="term" value="F:nucleotidyltransferase activity"/>
    <property type="evidence" value="ECO:0007669"/>
    <property type="project" value="UniProtKB-KW"/>
</dbReference>
<dbReference type="EMBL" id="JAULSO010000004">
    <property type="protein sequence ID" value="KAK3683778.1"/>
    <property type="molecule type" value="Genomic_DNA"/>
</dbReference>
<feature type="region of interest" description="Disordered" evidence="5">
    <location>
        <begin position="119"/>
        <end position="181"/>
    </location>
</feature>
<dbReference type="Gene3D" id="3.10.110.10">
    <property type="entry name" value="Ubiquitin Conjugating Enzyme"/>
    <property type="match status" value="1"/>
</dbReference>
<keyword evidence="2" id="KW-0808">Transferase</keyword>
<comment type="caution">
    <text evidence="7">The sequence shown here is derived from an EMBL/GenBank/DDBJ whole genome shotgun (WGS) entry which is preliminary data.</text>
</comment>
<dbReference type="InterPro" id="IPR016135">
    <property type="entry name" value="UBQ-conjugating_enzyme/RWD"/>
</dbReference>
<evidence type="ECO:0000313" key="8">
    <source>
        <dbReference type="Proteomes" id="UP001270362"/>
    </source>
</evidence>
<evidence type="ECO:0000259" key="6">
    <source>
        <dbReference type="PROSITE" id="PS50127"/>
    </source>
</evidence>
<organism evidence="7 8">
    <name type="scientific">Podospora appendiculata</name>
    <dbReference type="NCBI Taxonomy" id="314037"/>
    <lineage>
        <taxon>Eukaryota</taxon>
        <taxon>Fungi</taxon>
        <taxon>Dikarya</taxon>
        <taxon>Ascomycota</taxon>
        <taxon>Pezizomycotina</taxon>
        <taxon>Sordariomycetes</taxon>
        <taxon>Sordariomycetidae</taxon>
        <taxon>Sordariales</taxon>
        <taxon>Podosporaceae</taxon>
        <taxon>Podospora</taxon>
    </lineage>
</organism>
<accession>A0AAE0X302</accession>
<dbReference type="FunFam" id="3.10.110.10:FF:000107">
    <property type="entry name" value="Ubiquitin conjugating enzyme, putative"/>
    <property type="match status" value="1"/>
</dbReference>
<dbReference type="SUPFAM" id="SSF56399">
    <property type="entry name" value="ADP-ribosylation"/>
    <property type="match status" value="1"/>
</dbReference>
<dbReference type="Proteomes" id="UP001270362">
    <property type="component" value="Unassembled WGS sequence"/>
</dbReference>
<gene>
    <name evidence="7" type="ORF">B0T22DRAFT_520124</name>
</gene>
<sequence length="1248" mass="139206">MTFEKFRSDISVAARKAASGGIRGVQSIARGDSDAEVVIVLHHASLPLAFLIRALAQNVEEYPDENLFAIFTDDENTPKEVLDAIETVQNYLVGLSVYEMVTEVSKQFENLLNRAWTRPVPVKPPNSKDEGKDEDEDATDDDFSDEFESDYESDGEIFGLASSSIPPHPRTAPTAPSQQQLQWQARIKQDLRQVIHSRFRVGILDGFNAQNYKGMVSISIRINKLFLSEEARSTWDVEDSDYVVLLIRFDSTNITLESILGQPAHMPGVVFRVGKCKRYKPSLQSALHAFSEPSSRWNQRLHGDQFMKLFISNSLDEYLNHDFVSLVKLRETHGCSWEEANENLISRRSVGIPGATAGGIDQGLGAFDRPADVNSTASDHPILADDHLTDSDCPGGRSFPLIAMQFAMRYFVKCTEFCLRCHRRLETDFEALRPYVCSNPLCLFQYMAMGLGPSIEHEILTEPYVVDLLVSLCYAAVSGPPGPPIPPTVLDPSKSKTPPEYRSPIRDLPVGLQLKVPNIFSAETTPLEMALAPPPESRLYFNGISLNHKDERVRPKKWFVYRARSDMVHRQAIILDVFEDSFTFEVVCKSDYSFITDPGWRDAPVVLSAAETTKATLPHGDMMLSKVDVSFYDTDFDSLDPVKQALSIRMMLDSLPSISKIEDYLNSNTNSSFHTMRHVSPAAASLLQWIVSSNRSCIFQVDRRPEQSQSPTQLASASTALAGRIRNRENERIPGMEGWIQFRFAQGSPDKEQRFRRALQDVARRNKTLAQNPTIFAWHGSMLYNWHSIIRSGLDYKDVRCGRAYGNGVYFSRQLATSISYSQPGIGMPWPNSDLKFRACISLNEIVNARDEFVSKSPHYVVSQLDWHQCRYLFVEPAGGARRRPVPEPRQNATNQTPPRDKAAKTAMSQETRRYHKQAAGLEILGADDRCLEIPLSAIPPRIVGTEANAGSAAPKRTIGTVDDDSASEDADDTKFLYSADELEDATGPPLKKMDSRASSSMNTAEVQSKYAFLLSPAAPKPEALTNRDRSAGDVTRFEPGTLDLSSLQRLDPPTFANSSATKVLTRELKNLQEIQSKTPLYELGWFIDFDQISNLFQWIVELHSFDLSLPLARDMSKAATNSIVLEFRFGAEFPMAPPFIRVVRPRFLPFGEGGGGHVTVGGAMCMQLLTNSGWSPANSMENVLLQIRLAICSTEPKPARLHYQGNASSGIAGGDYGIDEAVDAFLRAVRMHSWEVPHDLKRTANGV</sequence>
<feature type="compositionally biased region" description="Acidic residues" evidence="5">
    <location>
        <begin position="132"/>
        <end position="155"/>
    </location>
</feature>
<dbReference type="GO" id="GO:0003950">
    <property type="term" value="F:NAD+ poly-ADP-ribosyltransferase activity"/>
    <property type="evidence" value="ECO:0007669"/>
    <property type="project" value="InterPro"/>
</dbReference>
<dbReference type="AlphaFoldDB" id="A0AAE0X302"/>
<dbReference type="SUPFAM" id="SSF54495">
    <property type="entry name" value="UBC-like"/>
    <property type="match status" value="1"/>
</dbReference>
<keyword evidence="1" id="KW-0328">Glycosyltransferase</keyword>
<dbReference type="InterPro" id="IPR012317">
    <property type="entry name" value="Poly(ADP-ribose)pol_cat_dom"/>
</dbReference>
<name>A0AAE0X302_9PEZI</name>
<evidence type="ECO:0000313" key="7">
    <source>
        <dbReference type="EMBL" id="KAK3683778.1"/>
    </source>
</evidence>
<dbReference type="InterPro" id="IPR000608">
    <property type="entry name" value="UBC"/>
</dbReference>
<evidence type="ECO:0000256" key="4">
    <source>
        <dbReference type="ARBA" id="ARBA00023027"/>
    </source>
</evidence>
<reference evidence="7" key="1">
    <citation type="journal article" date="2023" name="Mol. Phylogenet. Evol.">
        <title>Genome-scale phylogeny and comparative genomics of the fungal order Sordariales.</title>
        <authorList>
            <person name="Hensen N."/>
            <person name="Bonometti L."/>
            <person name="Westerberg I."/>
            <person name="Brannstrom I.O."/>
            <person name="Guillou S."/>
            <person name="Cros-Aarteil S."/>
            <person name="Calhoun S."/>
            <person name="Haridas S."/>
            <person name="Kuo A."/>
            <person name="Mondo S."/>
            <person name="Pangilinan J."/>
            <person name="Riley R."/>
            <person name="LaButti K."/>
            <person name="Andreopoulos B."/>
            <person name="Lipzen A."/>
            <person name="Chen C."/>
            <person name="Yan M."/>
            <person name="Daum C."/>
            <person name="Ng V."/>
            <person name="Clum A."/>
            <person name="Steindorff A."/>
            <person name="Ohm R.A."/>
            <person name="Martin F."/>
            <person name="Silar P."/>
            <person name="Natvig D.O."/>
            <person name="Lalanne C."/>
            <person name="Gautier V."/>
            <person name="Ament-Velasquez S.L."/>
            <person name="Kruys A."/>
            <person name="Hutchinson M.I."/>
            <person name="Powell A.J."/>
            <person name="Barry K."/>
            <person name="Miller A.N."/>
            <person name="Grigoriev I.V."/>
            <person name="Debuchy R."/>
            <person name="Gladieux P."/>
            <person name="Hiltunen Thoren M."/>
            <person name="Johannesson H."/>
        </authorList>
    </citation>
    <scope>NUCLEOTIDE SEQUENCE</scope>
    <source>
        <strain evidence="7">CBS 314.62</strain>
    </source>
</reference>
<evidence type="ECO:0000256" key="2">
    <source>
        <dbReference type="ARBA" id="ARBA00022679"/>
    </source>
</evidence>
<feature type="region of interest" description="Disordered" evidence="5">
    <location>
        <begin position="950"/>
        <end position="970"/>
    </location>
</feature>
<dbReference type="Pfam" id="PF00644">
    <property type="entry name" value="PARP"/>
    <property type="match status" value="1"/>
</dbReference>
<dbReference type="PANTHER" id="PTHR21328">
    <property type="entry name" value="POLY ADP-RIBOSE POLYMERASE FAMILY, MEMBER PARP"/>
    <property type="match status" value="1"/>
</dbReference>
<protein>
    <recommendedName>
        <fullName evidence="6">UBC core domain-containing protein</fullName>
    </recommendedName>
</protein>
<feature type="domain" description="UBC core" evidence="6">
    <location>
        <begin position="1060"/>
        <end position="1246"/>
    </location>
</feature>
<keyword evidence="4" id="KW-0520">NAD</keyword>
<keyword evidence="8" id="KW-1185">Reference proteome</keyword>
<dbReference type="Gene3D" id="3.90.228.10">
    <property type="match status" value="1"/>
</dbReference>